<keyword evidence="4" id="KW-1185">Reference proteome</keyword>
<evidence type="ECO:0000313" key="4">
    <source>
        <dbReference type="Proteomes" id="UP000562395"/>
    </source>
</evidence>
<feature type="transmembrane region" description="Helical" evidence="2">
    <location>
        <begin position="9"/>
        <end position="27"/>
    </location>
</feature>
<comment type="caution">
    <text evidence="3">The sequence shown here is derived from an EMBL/GenBank/DDBJ whole genome shotgun (WGS) entry which is preliminary data.</text>
</comment>
<name>A0A7W6A4A7_9SPHN</name>
<keyword evidence="2" id="KW-1133">Transmembrane helix</keyword>
<evidence type="ECO:0000313" key="3">
    <source>
        <dbReference type="EMBL" id="MBB3862965.1"/>
    </source>
</evidence>
<evidence type="ECO:0000256" key="2">
    <source>
        <dbReference type="SAM" id="Phobius"/>
    </source>
</evidence>
<evidence type="ECO:0000256" key="1">
    <source>
        <dbReference type="SAM" id="MobiDB-lite"/>
    </source>
</evidence>
<proteinExistence type="predicted"/>
<dbReference type="AlphaFoldDB" id="A0A7W6A4A7"/>
<keyword evidence="2" id="KW-0472">Membrane</keyword>
<protein>
    <submittedName>
        <fullName evidence="3">Uncharacterized protein</fullName>
    </submittedName>
</protein>
<accession>A0A7W6A4A7</accession>
<gene>
    <name evidence="3" type="ORF">GGQ88_004274</name>
</gene>
<dbReference type="EMBL" id="JACICY010000042">
    <property type="protein sequence ID" value="MBB3862965.1"/>
    <property type="molecule type" value="Genomic_DNA"/>
</dbReference>
<keyword evidence="2" id="KW-0812">Transmembrane</keyword>
<dbReference type="Proteomes" id="UP000562395">
    <property type="component" value="Unassembled WGS sequence"/>
</dbReference>
<reference evidence="3 4" key="1">
    <citation type="submission" date="2020-08" db="EMBL/GenBank/DDBJ databases">
        <title>Genomic Encyclopedia of Type Strains, Phase IV (KMG-IV): sequencing the most valuable type-strain genomes for metagenomic binning, comparative biology and taxonomic classification.</title>
        <authorList>
            <person name="Goeker M."/>
        </authorList>
    </citation>
    <scope>NUCLEOTIDE SEQUENCE [LARGE SCALE GENOMIC DNA]</scope>
    <source>
        <strain evidence="3 4">DSM 14552</strain>
    </source>
</reference>
<organism evidence="3 4">
    <name type="scientific">Novosphingobium hassiacum</name>
    <dbReference type="NCBI Taxonomy" id="173676"/>
    <lineage>
        <taxon>Bacteria</taxon>
        <taxon>Pseudomonadati</taxon>
        <taxon>Pseudomonadota</taxon>
        <taxon>Alphaproteobacteria</taxon>
        <taxon>Sphingomonadales</taxon>
        <taxon>Sphingomonadaceae</taxon>
        <taxon>Novosphingobium</taxon>
    </lineage>
</organism>
<sequence>MSEPADARATYGISATTLVVAVLAWAIQSPSASGRGVQFSTKAAAIVVPIGNLSWLRLDTAAQWVGLRDTGQRASPRSSAPLPQRRWV</sequence>
<feature type="region of interest" description="Disordered" evidence="1">
    <location>
        <begin position="69"/>
        <end position="88"/>
    </location>
</feature>